<feature type="region of interest" description="Disordered" evidence="1">
    <location>
        <begin position="1"/>
        <end position="25"/>
    </location>
</feature>
<dbReference type="InterPro" id="IPR000210">
    <property type="entry name" value="BTB/POZ_dom"/>
</dbReference>
<dbReference type="STRING" id="1328759.A0A5C2S707"/>
<gene>
    <name evidence="3" type="ORF">L227DRAFT_612386</name>
</gene>
<dbReference type="PROSITE" id="PS50097">
    <property type="entry name" value="BTB"/>
    <property type="match status" value="1"/>
</dbReference>
<evidence type="ECO:0000313" key="3">
    <source>
        <dbReference type="EMBL" id="RPD58997.1"/>
    </source>
</evidence>
<dbReference type="SUPFAM" id="SSF54695">
    <property type="entry name" value="POZ domain"/>
    <property type="match status" value="1"/>
</dbReference>
<dbReference type="Gene3D" id="3.30.710.10">
    <property type="entry name" value="Potassium Channel Kv1.1, Chain A"/>
    <property type="match status" value="1"/>
</dbReference>
<dbReference type="Proteomes" id="UP000313359">
    <property type="component" value="Unassembled WGS sequence"/>
</dbReference>
<dbReference type="AlphaFoldDB" id="A0A5C2S707"/>
<accession>A0A5C2S707</accession>
<dbReference type="OrthoDB" id="3164835at2759"/>
<sequence>MASNSNPSNRPPEPRTAPSPFNKPTTDIILRTSDHVDFYVYSQILIAASPVFEGMFEVPQPPAGQEELKYGRPIVELGEDSGALETLLRIIYPINKPAKRTVKEVEPALRAAMKFEMELAVTVLTADLQAAASTHPMQVWATACRLQLENMAYTAARVLVPVLSSGSWGIVTSSVTSRPLTFEELGDMEGISAGDYYRLVEFHRLNGKVDQGYKFLSSHASELRSLAQALSAASPIQTSFVARPTVFMQKLHTTAEGDSSSTSTLPALQFQEDDTVVAALLRICYHDIVDDLLSGEPPLLLRILAAVEQHGLTESRARFFSCWKEVVGATPLRAYCVAIGAGHSDCAREAARQVVHTRLEGAYVDEMESIPALSYHRLWTYYRSCERLATERLQETLDVLSSPLRPVSTQPVPPRPQVRTVVWGVPARNRGTVQAPTTPARQPEKTWIRRHIRQMLDDAPAGPHGPFSPLQELVVKATQQLGSPDKFWCDQCQPLAEDLIKVDAHFKDLVAAMDAVELQI</sequence>
<dbReference type="InterPro" id="IPR011333">
    <property type="entry name" value="SKP1/BTB/POZ_sf"/>
</dbReference>
<dbReference type="CDD" id="cd18186">
    <property type="entry name" value="BTB_POZ_ZBTB_KLHL-like"/>
    <property type="match status" value="1"/>
</dbReference>
<name>A0A5C2S707_9APHY</name>
<evidence type="ECO:0000259" key="2">
    <source>
        <dbReference type="PROSITE" id="PS50097"/>
    </source>
</evidence>
<evidence type="ECO:0000256" key="1">
    <source>
        <dbReference type="SAM" id="MobiDB-lite"/>
    </source>
</evidence>
<feature type="domain" description="BTB" evidence="2">
    <location>
        <begin position="26"/>
        <end position="92"/>
    </location>
</feature>
<keyword evidence="4" id="KW-1185">Reference proteome</keyword>
<reference evidence="3" key="1">
    <citation type="journal article" date="2018" name="Genome Biol. Evol.">
        <title>Genomics and development of Lentinus tigrinus, a white-rot wood-decaying mushroom with dimorphic fruiting bodies.</title>
        <authorList>
            <person name="Wu B."/>
            <person name="Xu Z."/>
            <person name="Knudson A."/>
            <person name="Carlson A."/>
            <person name="Chen N."/>
            <person name="Kovaka S."/>
            <person name="LaButti K."/>
            <person name="Lipzen A."/>
            <person name="Pennachio C."/>
            <person name="Riley R."/>
            <person name="Schakwitz W."/>
            <person name="Umezawa K."/>
            <person name="Ohm R.A."/>
            <person name="Grigoriev I.V."/>
            <person name="Nagy L.G."/>
            <person name="Gibbons J."/>
            <person name="Hibbett D."/>
        </authorList>
    </citation>
    <scope>NUCLEOTIDE SEQUENCE [LARGE SCALE GENOMIC DNA]</scope>
    <source>
        <strain evidence="3">ALCF2SS1-6</strain>
    </source>
</reference>
<dbReference type="Pfam" id="PF00651">
    <property type="entry name" value="BTB"/>
    <property type="match status" value="1"/>
</dbReference>
<proteinExistence type="predicted"/>
<dbReference type="EMBL" id="ML122272">
    <property type="protein sequence ID" value="RPD58997.1"/>
    <property type="molecule type" value="Genomic_DNA"/>
</dbReference>
<dbReference type="SMART" id="SM00225">
    <property type="entry name" value="BTB"/>
    <property type="match status" value="1"/>
</dbReference>
<protein>
    <recommendedName>
        <fullName evidence="2">BTB domain-containing protein</fullName>
    </recommendedName>
</protein>
<organism evidence="3 4">
    <name type="scientific">Lentinus tigrinus ALCF2SS1-6</name>
    <dbReference type="NCBI Taxonomy" id="1328759"/>
    <lineage>
        <taxon>Eukaryota</taxon>
        <taxon>Fungi</taxon>
        <taxon>Dikarya</taxon>
        <taxon>Basidiomycota</taxon>
        <taxon>Agaricomycotina</taxon>
        <taxon>Agaricomycetes</taxon>
        <taxon>Polyporales</taxon>
        <taxon>Polyporaceae</taxon>
        <taxon>Lentinus</taxon>
    </lineage>
</organism>
<evidence type="ECO:0000313" key="4">
    <source>
        <dbReference type="Proteomes" id="UP000313359"/>
    </source>
</evidence>